<feature type="region of interest" description="Disordered" evidence="1">
    <location>
        <begin position="63"/>
        <end position="82"/>
    </location>
</feature>
<keyword evidence="2" id="KW-0812">Transmembrane</keyword>
<keyword evidence="2" id="KW-1133">Transmembrane helix</keyword>
<keyword evidence="2" id="KW-0472">Membrane</keyword>
<organism evidence="3 4">
    <name type="scientific">Stephania cephalantha</name>
    <dbReference type="NCBI Taxonomy" id="152367"/>
    <lineage>
        <taxon>Eukaryota</taxon>
        <taxon>Viridiplantae</taxon>
        <taxon>Streptophyta</taxon>
        <taxon>Embryophyta</taxon>
        <taxon>Tracheophyta</taxon>
        <taxon>Spermatophyta</taxon>
        <taxon>Magnoliopsida</taxon>
        <taxon>Ranunculales</taxon>
        <taxon>Menispermaceae</taxon>
        <taxon>Menispermoideae</taxon>
        <taxon>Cissampelideae</taxon>
        <taxon>Stephania</taxon>
    </lineage>
</organism>
<dbReference type="AlphaFoldDB" id="A0AAP0I2U2"/>
<keyword evidence="4" id="KW-1185">Reference proteome</keyword>
<evidence type="ECO:0000256" key="1">
    <source>
        <dbReference type="SAM" id="MobiDB-lite"/>
    </source>
</evidence>
<sequence length="137" mass="15465">MWTPHHIDDIRHSFFSLSSLKTTNFFSISLNLNDFTTSLLLFLFLSYFFSLLPFLSLEANKKNEERDQPFPQAPTSSSLIPPTSRPLMASLFSLGALTRSLLDNTLLARRSLLEISPSSTSLIIVETIRRSGSKEPQ</sequence>
<evidence type="ECO:0000256" key="2">
    <source>
        <dbReference type="SAM" id="Phobius"/>
    </source>
</evidence>
<gene>
    <name evidence="3" type="ORF">Scep_022608</name>
</gene>
<reference evidence="3 4" key="1">
    <citation type="submission" date="2024-01" db="EMBL/GenBank/DDBJ databases">
        <title>Genome assemblies of Stephania.</title>
        <authorList>
            <person name="Yang L."/>
        </authorList>
    </citation>
    <scope>NUCLEOTIDE SEQUENCE [LARGE SCALE GENOMIC DNA]</scope>
    <source>
        <strain evidence="3">JXDWG</strain>
        <tissue evidence="3">Leaf</tissue>
    </source>
</reference>
<dbReference type="Proteomes" id="UP001419268">
    <property type="component" value="Unassembled WGS sequence"/>
</dbReference>
<protein>
    <submittedName>
        <fullName evidence="3">Uncharacterized protein</fullName>
    </submittedName>
</protein>
<feature type="transmembrane region" description="Helical" evidence="2">
    <location>
        <begin position="35"/>
        <end position="57"/>
    </location>
</feature>
<evidence type="ECO:0000313" key="4">
    <source>
        <dbReference type="Proteomes" id="UP001419268"/>
    </source>
</evidence>
<name>A0AAP0I2U2_9MAGN</name>
<accession>A0AAP0I2U2</accession>
<proteinExistence type="predicted"/>
<dbReference type="EMBL" id="JBBNAG010000009">
    <property type="protein sequence ID" value="KAK9105764.1"/>
    <property type="molecule type" value="Genomic_DNA"/>
</dbReference>
<comment type="caution">
    <text evidence="3">The sequence shown here is derived from an EMBL/GenBank/DDBJ whole genome shotgun (WGS) entry which is preliminary data.</text>
</comment>
<evidence type="ECO:0000313" key="3">
    <source>
        <dbReference type="EMBL" id="KAK9105764.1"/>
    </source>
</evidence>